<accession>A0A2I7R0P4</accession>
<name>A0A2I7R0P4_9CAUD</name>
<evidence type="ECO:0000313" key="2">
    <source>
        <dbReference type="Proteomes" id="UP000259765"/>
    </source>
</evidence>
<dbReference type="EMBL" id="MG592470">
    <property type="protein sequence ID" value="AUR87209.1"/>
    <property type="molecule type" value="Genomic_DNA"/>
</dbReference>
<organism evidence="1 2">
    <name type="scientific">Vibrio phage 1.097.O._10N.286.49.B3</name>
    <dbReference type="NCBI Taxonomy" id="1881383"/>
    <lineage>
        <taxon>Viruses</taxon>
        <taxon>Duplodnaviria</taxon>
        <taxon>Heunggongvirae</taxon>
        <taxon>Uroviricota</taxon>
        <taxon>Caudoviricetes</taxon>
        <taxon>Schitoviridae</taxon>
        <taxon>Pontosvirinae</taxon>
        <taxon>Dorisvirus</taxon>
        <taxon>Dorisvirus 49B3</taxon>
    </lineage>
</organism>
<reference evidence="1 2" key="1">
    <citation type="submission" date="2017-11" db="EMBL/GenBank/DDBJ databases">
        <title>A major lineage of nontailed dsDNA viruses as unrecognized killers of marine bacteria.</title>
        <authorList>
            <person name="Kauffman K.M."/>
            <person name="Hussain F.A."/>
            <person name="Yang J."/>
            <person name="Arevalo P."/>
            <person name="Brown J.M."/>
            <person name="Chang W.K."/>
            <person name="VanInsberghe D."/>
            <person name="Elsherbini J."/>
            <person name="Cutler M.B."/>
            <person name="Kelly L."/>
            <person name="Polz M.F."/>
        </authorList>
    </citation>
    <scope>NUCLEOTIDE SEQUENCE [LARGE SCALE GENOMIC DNA]</scope>
</reference>
<sequence>MVDIHARTDGSKHYYTYKCVFPDGTIRFFGLEHKSLEILRESEAVYVRGDYPFLCHAESIEQPQQEQQLLNLLEE</sequence>
<gene>
    <name evidence="1" type="ORF">NVP1097O_63</name>
</gene>
<dbReference type="Proteomes" id="UP000259765">
    <property type="component" value="Segment"/>
</dbReference>
<evidence type="ECO:0000313" key="1">
    <source>
        <dbReference type="EMBL" id="AUR87209.1"/>
    </source>
</evidence>
<proteinExistence type="predicted"/>
<evidence type="ECO:0008006" key="3">
    <source>
        <dbReference type="Google" id="ProtNLM"/>
    </source>
</evidence>
<protein>
    <recommendedName>
        <fullName evidence="3">Coil containing protein</fullName>
    </recommendedName>
</protein>
<keyword evidence="2" id="KW-1185">Reference proteome</keyword>